<evidence type="ECO:0000313" key="3">
    <source>
        <dbReference type="Proteomes" id="UP000006591"/>
    </source>
</evidence>
<proteinExistence type="predicted"/>
<dbReference type="Gramene" id="ONIVA08G06460.1">
    <property type="protein sequence ID" value="ONIVA08G06460.1"/>
    <property type="gene ID" value="ONIVA08G06460"/>
</dbReference>
<sequence>MAGGGRHNRRERARGARLMGHGDDGVEKKYTASALIADWLFSRAPAARKVIGHARVPRCPVLTATPLCREGSTANTPQSRYYSSRVYPRCV</sequence>
<accession>A0A0E0I8I1</accession>
<evidence type="ECO:0000313" key="2">
    <source>
        <dbReference type="EnsemblPlants" id="ONIVA08G06460.1"/>
    </source>
</evidence>
<dbReference type="AlphaFoldDB" id="A0A0E0I8I1"/>
<feature type="compositionally biased region" description="Basic residues" evidence="1">
    <location>
        <begin position="1"/>
        <end position="12"/>
    </location>
</feature>
<organism evidence="2">
    <name type="scientific">Oryza nivara</name>
    <name type="common">Indian wild rice</name>
    <name type="synonym">Oryza sativa f. spontanea</name>
    <dbReference type="NCBI Taxonomy" id="4536"/>
    <lineage>
        <taxon>Eukaryota</taxon>
        <taxon>Viridiplantae</taxon>
        <taxon>Streptophyta</taxon>
        <taxon>Embryophyta</taxon>
        <taxon>Tracheophyta</taxon>
        <taxon>Spermatophyta</taxon>
        <taxon>Magnoliopsida</taxon>
        <taxon>Liliopsida</taxon>
        <taxon>Poales</taxon>
        <taxon>Poaceae</taxon>
        <taxon>BOP clade</taxon>
        <taxon>Oryzoideae</taxon>
        <taxon>Oryzeae</taxon>
        <taxon>Oryzinae</taxon>
        <taxon>Oryza</taxon>
    </lineage>
</organism>
<reference evidence="2" key="2">
    <citation type="submission" date="2018-04" db="EMBL/GenBank/DDBJ databases">
        <title>OnivRS2 (Oryza nivara Reference Sequence Version 2).</title>
        <authorList>
            <person name="Zhang J."/>
            <person name="Kudrna D."/>
            <person name="Lee S."/>
            <person name="Talag J."/>
            <person name="Rajasekar S."/>
            <person name="Welchert J."/>
            <person name="Hsing Y.-I."/>
            <person name="Wing R.A."/>
        </authorList>
    </citation>
    <scope>NUCLEOTIDE SEQUENCE [LARGE SCALE GENOMIC DNA]</scope>
    <source>
        <strain evidence="2">SL10</strain>
    </source>
</reference>
<reference evidence="2" key="1">
    <citation type="submission" date="2015-04" db="UniProtKB">
        <authorList>
            <consortium name="EnsemblPlants"/>
        </authorList>
    </citation>
    <scope>IDENTIFICATION</scope>
    <source>
        <strain evidence="2">SL10</strain>
    </source>
</reference>
<evidence type="ECO:0000256" key="1">
    <source>
        <dbReference type="SAM" id="MobiDB-lite"/>
    </source>
</evidence>
<dbReference type="Proteomes" id="UP000006591">
    <property type="component" value="Chromosome 8"/>
</dbReference>
<feature type="region of interest" description="Disordered" evidence="1">
    <location>
        <begin position="1"/>
        <end position="23"/>
    </location>
</feature>
<name>A0A0E0I8I1_ORYNI</name>
<keyword evidence="3" id="KW-1185">Reference proteome</keyword>
<dbReference type="HOGENOM" id="CLU_2430810_0_0_1"/>
<protein>
    <submittedName>
        <fullName evidence="2">Uncharacterized protein</fullName>
    </submittedName>
</protein>
<dbReference type="EnsemblPlants" id="ONIVA08G06460.1">
    <property type="protein sequence ID" value="ONIVA08G06460.1"/>
    <property type="gene ID" value="ONIVA08G06460"/>
</dbReference>